<dbReference type="NCBIfam" id="TIGR01981">
    <property type="entry name" value="sufD"/>
    <property type="match status" value="1"/>
</dbReference>
<dbReference type="InterPro" id="IPR037284">
    <property type="entry name" value="SUF_FeS_clus_asmbl_SufBD_sf"/>
</dbReference>
<dbReference type="Proteomes" id="UP000219327">
    <property type="component" value="Unassembled WGS sequence"/>
</dbReference>
<dbReference type="PANTHER" id="PTHR43575:SF1">
    <property type="entry name" value="PROTEIN ABCI7, CHLOROPLASTIC"/>
    <property type="match status" value="1"/>
</dbReference>
<proteinExistence type="predicted"/>
<dbReference type="InterPro" id="IPR055346">
    <property type="entry name" value="Fe-S_cluster_assembly_SufBD"/>
</dbReference>
<dbReference type="PANTHER" id="PTHR43575">
    <property type="entry name" value="PROTEIN ABCI7, CHLOROPLASTIC"/>
    <property type="match status" value="1"/>
</dbReference>
<dbReference type="SUPFAM" id="SSF101960">
    <property type="entry name" value="Stabilizer of iron transporter SufD"/>
    <property type="match status" value="1"/>
</dbReference>
<accession>A0A2A5WS20</accession>
<evidence type="ECO:0000313" key="2">
    <source>
        <dbReference type="EMBL" id="PDH39201.1"/>
    </source>
</evidence>
<dbReference type="EMBL" id="NTKD01000028">
    <property type="protein sequence ID" value="PDH39201.1"/>
    <property type="molecule type" value="Genomic_DNA"/>
</dbReference>
<dbReference type="InterPro" id="IPR000825">
    <property type="entry name" value="SUF_FeS_clus_asmbl_SufBD_core"/>
</dbReference>
<name>A0A2A5WS20_9GAMM</name>
<dbReference type="AlphaFoldDB" id="A0A2A5WS20"/>
<organism evidence="2 3">
    <name type="scientific">OM182 bacterium MED-G24</name>
    <dbReference type="NCBI Taxonomy" id="1986255"/>
    <lineage>
        <taxon>Bacteria</taxon>
        <taxon>Pseudomonadati</taxon>
        <taxon>Pseudomonadota</taxon>
        <taxon>Gammaproteobacteria</taxon>
        <taxon>OMG group</taxon>
        <taxon>OM182 clade</taxon>
    </lineage>
</organism>
<reference evidence="2 3" key="1">
    <citation type="submission" date="2017-08" db="EMBL/GenBank/DDBJ databases">
        <title>Fine stratification of microbial communities through a metagenomic profile of the photic zone.</title>
        <authorList>
            <person name="Haro-Moreno J.M."/>
            <person name="Lopez-Perez M."/>
            <person name="De La Torre J."/>
            <person name="Picazo A."/>
            <person name="Camacho A."/>
            <person name="Rodriguez-Valera F."/>
        </authorList>
    </citation>
    <scope>NUCLEOTIDE SEQUENCE [LARGE SCALE GENOMIC DNA]</scope>
    <source>
        <strain evidence="2">MED-G24</strain>
    </source>
</reference>
<dbReference type="InterPro" id="IPR011542">
    <property type="entry name" value="SUF_FeS_clus_asmbl_SufD"/>
</dbReference>
<dbReference type="Pfam" id="PF01458">
    <property type="entry name" value="SUFBD_core"/>
    <property type="match status" value="1"/>
</dbReference>
<feature type="domain" description="SUF system FeS cluster assembly SufBD core" evidence="1">
    <location>
        <begin position="161"/>
        <end position="386"/>
    </location>
</feature>
<evidence type="ECO:0000259" key="1">
    <source>
        <dbReference type="Pfam" id="PF01458"/>
    </source>
</evidence>
<protein>
    <submittedName>
        <fullName evidence="2">Fe-S cluster assembly protein SufD</fullName>
    </submittedName>
</protein>
<evidence type="ECO:0000313" key="3">
    <source>
        <dbReference type="Proteomes" id="UP000219327"/>
    </source>
</evidence>
<gene>
    <name evidence="2" type="primary">sufD</name>
    <name evidence="2" type="ORF">CNE99_06120</name>
</gene>
<sequence length="416" mass="45114">MDFEQLAVAPVESPAWLRDFQTASRSALVGVPWPDRKTEAWQNTSLRALTADSFDTSSGVDGSGDPNEYLIEDLNSTDLVFVDGTYLQDLSDPVPSGVSLVHLSDANEAEAGMIRSRIGTVVPPTHHFAQLNGSRLDDGILLRFRGAVSQPVRIVWQSTGTRSLNHRLLVLMEEGSQATLIEHFCGAGEAFTNSVSELDLANNSHLYHCRLHLEKETGIHIGGAHARLGSHASFGGFHLGTGGPLKRVDVTIDHAGAGATSLLSGAYLLRASQRIDYHVCAEHSAPQCDSQSTFRGIIADKARAVFNGRIHIHRGARKTQATLDNKNLLTSDSAQVNTKPELEIYNDDVSCAHGATVSQLSGESLHYLRSRGLGTEAAFRLLNFAFINELLDRAPEPALAAFLRTKLQSWFDRGGS</sequence>
<comment type="caution">
    <text evidence="2">The sequence shown here is derived from an EMBL/GenBank/DDBJ whole genome shotgun (WGS) entry which is preliminary data.</text>
</comment>
<dbReference type="GO" id="GO:0016226">
    <property type="term" value="P:iron-sulfur cluster assembly"/>
    <property type="evidence" value="ECO:0007669"/>
    <property type="project" value="InterPro"/>
</dbReference>